<proteinExistence type="predicted"/>
<protein>
    <submittedName>
        <fullName evidence="2">Uncharacterized protein</fullName>
    </submittedName>
</protein>
<evidence type="ECO:0000313" key="2">
    <source>
        <dbReference type="EMBL" id="CAE0771284.1"/>
    </source>
</evidence>
<organism evidence="2">
    <name type="scientific">Chrysotila carterae</name>
    <name type="common">Marine alga</name>
    <name type="synonym">Syracosphaera carterae</name>
    <dbReference type="NCBI Taxonomy" id="13221"/>
    <lineage>
        <taxon>Eukaryota</taxon>
        <taxon>Haptista</taxon>
        <taxon>Haptophyta</taxon>
        <taxon>Prymnesiophyceae</taxon>
        <taxon>Isochrysidales</taxon>
        <taxon>Isochrysidaceae</taxon>
        <taxon>Chrysotila</taxon>
    </lineage>
</organism>
<dbReference type="EMBL" id="HBIZ01037461">
    <property type="protein sequence ID" value="CAE0771284.1"/>
    <property type="molecule type" value="Transcribed_RNA"/>
</dbReference>
<dbReference type="AlphaFoldDB" id="A0A7S4BN54"/>
<accession>A0A7S4BN54</accession>
<feature type="compositionally biased region" description="Low complexity" evidence="1">
    <location>
        <begin position="401"/>
        <end position="413"/>
    </location>
</feature>
<dbReference type="Gene3D" id="2.60.120.620">
    <property type="entry name" value="q2cbj1_9rhob like domain"/>
    <property type="match status" value="1"/>
</dbReference>
<reference evidence="2" key="1">
    <citation type="submission" date="2021-01" db="EMBL/GenBank/DDBJ databases">
        <authorList>
            <person name="Corre E."/>
            <person name="Pelletier E."/>
            <person name="Niang G."/>
            <person name="Scheremetjew M."/>
            <person name="Finn R."/>
            <person name="Kale V."/>
            <person name="Holt S."/>
            <person name="Cochrane G."/>
            <person name="Meng A."/>
            <person name="Brown T."/>
            <person name="Cohen L."/>
        </authorList>
    </citation>
    <scope>NUCLEOTIDE SEQUENCE</scope>
    <source>
        <strain evidence="2">CCMP645</strain>
    </source>
</reference>
<gene>
    <name evidence="2" type="ORF">PCAR00345_LOCUS23896</name>
</gene>
<feature type="region of interest" description="Disordered" evidence="1">
    <location>
        <begin position="383"/>
        <end position="413"/>
    </location>
</feature>
<evidence type="ECO:0000256" key="1">
    <source>
        <dbReference type="SAM" id="MobiDB-lite"/>
    </source>
</evidence>
<name>A0A7S4BN54_CHRCT</name>
<sequence>MVQRQKLLLGASVRRLGSVPTGPSTTKTAKRIPKAALHQSSTTPKQYYRAYSQLHRSGQLKACASALRRVYDRVEATSALKRRAGDRLALLLCQDPSLRQPNELQRLLVEGGYAVRLSDAVLRYPLDAPKTSIQKQSDRPPAGTAHAVDDALPLPMLRKLQVAFGADSTFWKGHTYRCGASPFFSYVHRLDEPPRCSLDRVIKRLQKHAAEAFPLVKAATRAEWWAHCRPHHTGHQLHFDSDDEGRGGVRHPIASCVLYLSGGVGGPTLITEQHAASRPPRLAAAGWAVHPHENRAVIFNGSLLHAVIPGRGSPTADDETGGRGALKRRVSLMVAFWSSIRERPGEVPASARPFPYEAASSPANDFGDGGGILSARNSWPRLFDWPPGEDEGGEGGLLHRSNAASTTSTSKPASNAFWRVEPIWEPVSKHGDVKLPMSMPAYEQCFQGF</sequence>